<sequence>IIIVSFHPTSCFMLHTIATYWPISARAVLQRIHAAFGSGDVPRANDVCETILRTGGQRLTGSCLGGVFTCL</sequence>
<dbReference type="EMBL" id="KN818252">
    <property type="protein sequence ID" value="KIL64113.1"/>
    <property type="molecule type" value="Genomic_DNA"/>
</dbReference>
<dbReference type="AlphaFoldDB" id="A0A0C2X5W8"/>
<gene>
    <name evidence="1" type="ORF">M378DRAFT_163588</name>
</gene>
<dbReference type="Proteomes" id="UP000054549">
    <property type="component" value="Unassembled WGS sequence"/>
</dbReference>
<keyword evidence="2" id="KW-1185">Reference proteome</keyword>
<evidence type="ECO:0000313" key="2">
    <source>
        <dbReference type="Proteomes" id="UP000054549"/>
    </source>
</evidence>
<dbReference type="InParanoid" id="A0A0C2X5W8"/>
<protein>
    <submittedName>
        <fullName evidence="1">Uncharacterized protein</fullName>
    </submittedName>
</protein>
<feature type="non-terminal residue" evidence="1">
    <location>
        <position position="1"/>
    </location>
</feature>
<dbReference type="HOGENOM" id="CLU_2746801_0_0_1"/>
<organism evidence="1 2">
    <name type="scientific">Amanita muscaria (strain Koide BX008)</name>
    <dbReference type="NCBI Taxonomy" id="946122"/>
    <lineage>
        <taxon>Eukaryota</taxon>
        <taxon>Fungi</taxon>
        <taxon>Dikarya</taxon>
        <taxon>Basidiomycota</taxon>
        <taxon>Agaricomycotina</taxon>
        <taxon>Agaricomycetes</taxon>
        <taxon>Agaricomycetidae</taxon>
        <taxon>Agaricales</taxon>
        <taxon>Pluteineae</taxon>
        <taxon>Amanitaceae</taxon>
        <taxon>Amanita</taxon>
    </lineage>
</organism>
<reference evidence="1 2" key="1">
    <citation type="submission" date="2014-04" db="EMBL/GenBank/DDBJ databases">
        <title>Evolutionary Origins and Diversification of the Mycorrhizal Mutualists.</title>
        <authorList>
            <consortium name="DOE Joint Genome Institute"/>
            <consortium name="Mycorrhizal Genomics Consortium"/>
            <person name="Kohler A."/>
            <person name="Kuo A."/>
            <person name="Nagy L.G."/>
            <person name="Floudas D."/>
            <person name="Copeland A."/>
            <person name="Barry K.W."/>
            <person name="Cichocki N."/>
            <person name="Veneault-Fourrey C."/>
            <person name="LaButti K."/>
            <person name="Lindquist E.A."/>
            <person name="Lipzen A."/>
            <person name="Lundell T."/>
            <person name="Morin E."/>
            <person name="Murat C."/>
            <person name="Riley R."/>
            <person name="Ohm R."/>
            <person name="Sun H."/>
            <person name="Tunlid A."/>
            <person name="Henrissat B."/>
            <person name="Grigoriev I.V."/>
            <person name="Hibbett D.S."/>
            <person name="Martin F."/>
        </authorList>
    </citation>
    <scope>NUCLEOTIDE SEQUENCE [LARGE SCALE GENOMIC DNA]</scope>
    <source>
        <strain evidence="1 2">Koide BX008</strain>
    </source>
</reference>
<name>A0A0C2X5W8_AMAMK</name>
<proteinExistence type="predicted"/>
<evidence type="ECO:0000313" key="1">
    <source>
        <dbReference type="EMBL" id="KIL64113.1"/>
    </source>
</evidence>
<accession>A0A0C2X5W8</accession>